<feature type="transmembrane region" description="Helical" evidence="1">
    <location>
        <begin position="263"/>
        <end position="287"/>
    </location>
</feature>
<sequence length="295" mass="32396">MKKLSVLMLLLLIGAMVTAGCTAFEGTQQASVTDDTLYRSKAAYESENYVYAPAPAPQATRAAGGYDEISSDKTGVSLSEQKIIRTADIKVEVINVTESAERVKEVAKRYDGIIQSSSIYAGNQNRYSGMVTIRVPAERFDHALAEISSIGRVLSSSVQADDVTEEYVDLAAQRDSLTHQLAQYNRLLEKGQNVSEILDVQKEIERVQVQLDRIVGRMKYLDSITSFSTITVSLSEPAQVEAPGGYSLPVVISDGIAGFVDTVVWLFIAILTLLPLIILGGVGYWVYQRWKNRSE</sequence>
<evidence type="ECO:0000313" key="4">
    <source>
        <dbReference type="Proteomes" id="UP000001941"/>
    </source>
</evidence>
<dbReference type="EnsemblBacteria" id="ABD40301">
    <property type="protein sequence ID" value="ABD40301"/>
    <property type="gene ID" value="Mhun_0541"/>
</dbReference>
<evidence type="ECO:0000313" key="3">
    <source>
        <dbReference type="EMBL" id="ABD40301.1"/>
    </source>
</evidence>
<keyword evidence="1" id="KW-0812">Transmembrane</keyword>
<evidence type="ECO:0000256" key="1">
    <source>
        <dbReference type="SAM" id="Phobius"/>
    </source>
</evidence>
<keyword evidence="1" id="KW-1133">Transmembrane helix</keyword>
<evidence type="ECO:0000259" key="2">
    <source>
        <dbReference type="Pfam" id="PF14257"/>
    </source>
</evidence>
<dbReference type="RefSeq" id="WP_011447588.1">
    <property type="nucleotide sequence ID" value="NC_007796.1"/>
</dbReference>
<keyword evidence="4" id="KW-1185">Reference proteome</keyword>
<dbReference type="HOGENOM" id="CLU_046535_1_2_2"/>
<dbReference type="InterPro" id="IPR025645">
    <property type="entry name" value="DUF4349"/>
</dbReference>
<dbReference type="InParanoid" id="Q2FLR1"/>
<organism evidence="3 4">
    <name type="scientific">Methanospirillum hungatei JF-1 (strain ATCC 27890 / DSM 864 / NBRC 100397 / JF-1)</name>
    <dbReference type="NCBI Taxonomy" id="323259"/>
    <lineage>
        <taxon>Archaea</taxon>
        <taxon>Methanobacteriati</taxon>
        <taxon>Methanobacteriota</taxon>
        <taxon>Stenosarchaea group</taxon>
        <taxon>Methanomicrobia</taxon>
        <taxon>Methanomicrobiales</taxon>
        <taxon>Methanospirillaceae</taxon>
        <taxon>Methanospirillum</taxon>
    </lineage>
</organism>
<dbReference type="OrthoDB" id="242217at2157"/>
<dbReference type="Pfam" id="PF14257">
    <property type="entry name" value="DUF4349"/>
    <property type="match status" value="1"/>
</dbReference>
<dbReference type="AlphaFoldDB" id="Q2FLR1"/>
<dbReference type="STRING" id="323259.Mhun_0541"/>
<feature type="domain" description="DUF4349" evidence="2">
    <location>
        <begin position="81"/>
        <end position="287"/>
    </location>
</feature>
<proteinExistence type="predicted"/>
<dbReference type="eggNOG" id="arCOG04609">
    <property type="taxonomic scope" value="Archaea"/>
</dbReference>
<keyword evidence="1" id="KW-0472">Membrane</keyword>
<dbReference type="GeneID" id="3924947"/>
<protein>
    <recommendedName>
        <fullName evidence="2">DUF4349 domain-containing protein</fullName>
    </recommendedName>
</protein>
<reference evidence="4" key="1">
    <citation type="journal article" date="2016" name="Stand. Genomic Sci.">
        <title>Complete genome sequence of Methanospirillum hungatei type strain JF1.</title>
        <authorList>
            <person name="Gunsalus R.P."/>
            <person name="Cook L.E."/>
            <person name="Crable B."/>
            <person name="Rohlin L."/>
            <person name="McDonald E."/>
            <person name="Mouttaki H."/>
            <person name="Sieber J.R."/>
            <person name="Poweleit N."/>
            <person name="Zhou H."/>
            <person name="Lapidus A.L."/>
            <person name="Daligault H.E."/>
            <person name="Land M."/>
            <person name="Gilna P."/>
            <person name="Ivanova N."/>
            <person name="Kyrpides N."/>
            <person name="Culley D.E."/>
            <person name="McInerney M.J."/>
        </authorList>
    </citation>
    <scope>NUCLEOTIDE SEQUENCE [LARGE SCALE GENOMIC DNA]</scope>
    <source>
        <strain evidence="4">ATCC 27890 / DSM 864 / NBRC 100397 / JF-1</strain>
    </source>
</reference>
<accession>Q2FLR1</accession>
<dbReference type="PROSITE" id="PS51257">
    <property type="entry name" value="PROKAR_LIPOPROTEIN"/>
    <property type="match status" value="1"/>
</dbReference>
<dbReference type="KEGG" id="mhu:Mhun_0541"/>
<dbReference type="Proteomes" id="UP000001941">
    <property type="component" value="Chromosome"/>
</dbReference>
<gene>
    <name evidence="3" type="ordered locus">Mhun_0541</name>
</gene>
<dbReference type="EMBL" id="CP000254">
    <property type="protein sequence ID" value="ABD40301.1"/>
    <property type="molecule type" value="Genomic_DNA"/>
</dbReference>
<name>Q2FLR1_METHJ</name>